<dbReference type="PANTHER" id="PTHR43085:SF1">
    <property type="entry name" value="PSEUDOURIDINE KINASE-RELATED"/>
    <property type="match status" value="1"/>
</dbReference>
<evidence type="ECO:0000256" key="1">
    <source>
        <dbReference type="ARBA" id="ARBA00010688"/>
    </source>
</evidence>
<comment type="similarity">
    <text evidence="1">Belongs to the carbohydrate kinase PfkB family.</text>
</comment>
<protein>
    <submittedName>
        <fullName evidence="7">Carbohydrate kinase</fullName>
    </submittedName>
</protein>
<dbReference type="Proteomes" id="UP001219956">
    <property type="component" value="Unassembled WGS sequence"/>
</dbReference>
<dbReference type="CDD" id="cd01167">
    <property type="entry name" value="bac_FRK"/>
    <property type="match status" value="1"/>
</dbReference>
<dbReference type="GO" id="GO:0016301">
    <property type="term" value="F:kinase activity"/>
    <property type="evidence" value="ECO:0007669"/>
    <property type="project" value="UniProtKB-KW"/>
</dbReference>
<dbReference type="EMBL" id="JAQQLF010000002">
    <property type="protein sequence ID" value="MDC7716078.1"/>
    <property type="molecule type" value="Genomic_DNA"/>
</dbReference>
<dbReference type="InterPro" id="IPR050306">
    <property type="entry name" value="PfkB_Carbo_kinase"/>
</dbReference>
<reference evidence="7 8" key="1">
    <citation type="submission" date="2023-01" db="EMBL/GenBank/DDBJ databases">
        <title>Novel species of the genus Vogesella isolated from rivers.</title>
        <authorList>
            <person name="Lu H."/>
        </authorList>
    </citation>
    <scope>NUCLEOTIDE SEQUENCE [LARGE SCALE GENOMIC DNA]</scope>
    <source>
        <strain evidence="7 8">DC21W</strain>
    </source>
</reference>
<evidence type="ECO:0000256" key="3">
    <source>
        <dbReference type="ARBA" id="ARBA00022741"/>
    </source>
</evidence>
<dbReference type="InterPro" id="IPR002173">
    <property type="entry name" value="Carboh/pur_kinase_PfkB_CS"/>
</dbReference>
<dbReference type="PROSITE" id="PS00584">
    <property type="entry name" value="PFKB_KINASES_2"/>
    <property type="match status" value="1"/>
</dbReference>
<feature type="domain" description="Carbohydrate kinase PfkB" evidence="6">
    <location>
        <begin position="9"/>
        <end position="292"/>
    </location>
</feature>
<dbReference type="Gene3D" id="3.40.1190.20">
    <property type="match status" value="1"/>
</dbReference>
<dbReference type="SUPFAM" id="SSF53613">
    <property type="entry name" value="Ribokinase-like"/>
    <property type="match status" value="1"/>
</dbReference>
<comment type="caution">
    <text evidence="7">The sequence shown here is derived from an EMBL/GenBank/DDBJ whole genome shotgun (WGS) entry which is preliminary data.</text>
</comment>
<keyword evidence="5" id="KW-0067">ATP-binding</keyword>
<sequence>MTQPLPALLCFGEALTDMITQPDGRWLSRPGGAPWNVARILAGWGLPAAFAGAISRDCFGDALLAASRDAGLDRRYLQQVAASPLLAMVYSTQPPKYFFVGDCSADLHFDAANLPQGWPQAARWALFGGISLARPPLAGHLLAQARLLKAAGVRIAYDPNFRVAMDAGYDDMLRQMVALADVVKVSDEDLAGLFRHDDQAAALATLRQWNPQAWVLYTRGAAGAQLYVGDTAWQLAPPAVAVVDTVGAGDASMAGLLASLWQAPQAMPAQHLAAAVASGSAACGMAGASIPLRSAVDALCQQELPHVTVMA</sequence>
<gene>
    <name evidence="7" type="ORF">PQU95_02425</name>
</gene>
<dbReference type="InterPro" id="IPR029056">
    <property type="entry name" value="Ribokinase-like"/>
</dbReference>
<keyword evidence="2" id="KW-0808">Transferase</keyword>
<dbReference type="PANTHER" id="PTHR43085">
    <property type="entry name" value="HEXOKINASE FAMILY MEMBER"/>
    <property type="match status" value="1"/>
</dbReference>
<dbReference type="RefSeq" id="WP_272750520.1">
    <property type="nucleotide sequence ID" value="NZ_JAQQLF010000002.1"/>
</dbReference>
<keyword evidence="3" id="KW-0547">Nucleotide-binding</keyword>
<evidence type="ECO:0000313" key="8">
    <source>
        <dbReference type="Proteomes" id="UP001219956"/>
    </source>
</evidence>
<name>A0ABT5IU31_9NEIS</name>
<evidence type="ECO:0000256" key="4">
    <source>
        <dbReference type="ARBA" id="ARBA00022777"/>
    </source>
</evidence>
<keyword evidence="8" id="KW-1185">Reference proteome</keyword>
<organism evidence="7 8">
    <name type="scientific">Vogesella aquatica</name>
    <dbReference type="NCBI Taxonomy" id="2984206"/>
    <lineage>
        <taxon>Bacteria</taxon>
        <taxon>Pseudomonadati</taxon>
        <taxon>Pseudomonadota</taxon>
        <taxon>Betaproteobacteria</taxon>
        <taxon>Neisseriales</taxon>
        <taxon>Chromobacteriaceae</taxon>
        <taxon>Vogesella</taxon>
    </lineage>
</organism>
<keyword evidence="4 7" id="KW-0418">Kinase</keyword>
<accession>A0ABT5IU31</accession>
<evidence type="ECO:0000313" key="7">
    <source>
        <dbReference type="EMBL" id="MDC7716078.1"/>
    </source>
</evidence>
<evidence type="ECO:0000256" key="2">
    <source>
        <dbReference type="ARBA" id="ARBA00022679"/>
    </source>
</evidence>
<dbReference type="Pfam" id="PF00294">
    <property type="entry name" value="PfkB"/>
    <property type="match status" value="1"/>
</dbReference>
<evidence type="ECO:0000259" key="6">
    <source>
        <dbReference type="Pfam" id="PF00294"/>
    </source>
</evidence>
<dbReference type="InterPro" id="IPR011611">
    <property type="entry name" value="PfkB_dom"/>
</dbReference>
<evidence type="ECO:0000256" key="5">
    <source>
        <dbReference type="ARBA" id="ARBA00022840"/>
    </source>
</evidence>
<proteinExistence type="inferred from homology"/>